<sequence>MLDVEQVLQAVKDGTMSVATAKAQLQAAPFIDLGFAKLDLHRKVRTGMAEVVFCQSKADDFLVTIFGKLLQADGTALGTRCSTAQAQLLQAHYPQLQYDKLSGVICTPPQDEGKGLIAVVTAGTADAKVAEEAAQVCTYFGGKVARIYDAGVSGLHRLLAHVPLIQQANVIIAIAGMEGALPSVLGGLVSNPVIAVPTSVGYGANFKGLSALLTMINSCANGIGVVNIDNGFGAAYLATQINRLALRNPQESAEEA</sequence>
<dbReference type="SMART" id="SM01001">
    <property type="entry name" value="AIRC"/>
    <property type="match status" value="1"/>
</dbReference>
<gene>
    <name evidence="2" type="primary">larB</name>
    <name evidence="2" type="ORF">IAA31_05395</name>
</gene>
<dbReference type="GO" id="GO:0006189">
    <property type="term" value="P:'de novo' IMP biosynthetic process"/>
    <property type="evidence" value="ECO:0007669"/>
    <property type="project" value="InterPro"/>
</dbReference>
<accession>A0A9E2KNX3</accession>
<dbReference type="Proteomes" id="UP000824150">
    <property type="component" value="Unassembled WGS sequence"/>
</dbReference>
<dbReference type="AlphaFoldDB" id="A0A9E2KNX3"/>
<protein>
    <submittedName>
        <fullName evidence="2">Nickel pincer cofactor biosynthesis protein LarB</fullName>
    </submittedName>
</protein>
<dbReference type="Gene3D" id="3.40.50.1970">
    <property type="match status" value="1"/>
</dbReference>
<feature type="domain" description="PurE" evidence="1">
    <location>
        <begin position="115"/>
        <end position="256"/>
    </location>
</feature>
<dbReference type="Pfam" id="PF00731">
    <property type="entry name" value="AIRC"/>
    <property type="match status" value="1"/>
</dbReference>
<dbReference type="PANTHER" id="PTHR43064">
    <property type="entry name" value="PHOSPHORIBOSYLAMINOIMIDAZOLE CARBOXYLASE-RELATED"/>
    <property type="match status" value="1"/>
</dbReference>
<proteinExistence type="predicted"/>
<dbReference type="PANTHER" id="PTHR43064:SF1">
    <property type="entry name" value="SLL1489 PROTEIN"/>
    <property type="match status" value="1"/>
</dbReference>
<evidence type="ECO:0000313" key="3">
    <source>
        <dbReference type="Proteomes" id="UP000824150"/>
    </source>
</evidence>
<reference evidence="2" key="2">
    <citation type="submission" date="2021-04" db="EMBL/GenBank/DDBJ databases">
        <authorList>
            <person name="Gilroy R."/>
        </authorList>
    </citation>
    <scope>NUCLEOTIDE SEQUENCE</scope>
    <source>
        <strain evidence="2">687</strain>
    </source>
</reference>
<evidence type="ECO:0000313" key="2">
    <source>
        <dbReference type="EMBL" id="MBU3826906.1"/>
    </source>
</evidence>
<reference evidence="2" key="1">
    <citation type="journal article" date="2021" name="PeerJ">
        <title>Extensive microbial diversity within the chicken gut microbiome revealed by metagenomics and culture.</title>
        <authorList>
            <person name="Gilroy R."/>
            <person name="Ravi A."/>
            <person name="Getino M."/>
            <person name="Pursley I."/>
            <person name="Horton D.L."/>
            <person name="Alikhan N.F."/>
            <person name="Baker D."/>
            <person name="Gharbi K."/>
            <person name="Hall N."/>
            <person name="Watson M."/>
            <person name="Adriaenssens E.M."/>
            <person name="Foster-Nyarko E."/>
            <person name="Jarju S."/>
            <person name="Secka A."/>
            <person name="Antonio M."/>
            <person name="Oren A."/>
            <person name="Chaudhuri R.R."/>
            <person name="La Ragione R."/>
            <person name="Hildebrand F."/>
            <person name="Pallen M.J."/>
        </authorList>
    </citation>
    <scope>NUCLEOTIDE SEQUENCE</scope>
    <source>
        <strain evidence="2">687</strain>
    </source>
</reference>
<dbReference type="InterPro" id="IPR039476">
    <property type="entry name" value="P2CMN_synthase_LarB"/>
</dbReference>
<dbReference type="SUPFAM" id="SSF52255">
    <property type="entry name" value="N5-CAIR mutase (phosphoribosylaminoimidazole carboxylase, PurE)"/>
    <property type="match status" value="1"/>
</dbReference>
<name>A0A9E2KNX3_9GAMM</name>
<dbReference type="EMBL" id="JAHLFG010000059">
    <property type="protein sequence ID" value="MBU3826906.1"/>
    <property type="molecule type" value="Genomic_DNA"/>
</dbReference>
<evidence type="ECO:0000259" key="1">
    <source>
        <dbReference type="SMART" id="SM01001"/>
    </source>
</evidence>
<dbReference type="GO" id="GO:0016787">
    <property type="term" value="F:hydrolase activity"/>
    <property type="evidence" value="ECO:0007669"/>
    <property type="project" value="InterPro"/>
</dbReference>
<dbReference type="NCBIfam" id="NF033503">
    <property type="entry name" value="LarB"/>
    <property type="match status" value="1"/>
</dbReference>
<organism evidence="2 3">
    <name type="scientific">Candidatus Anaerobiospirillum merdipullorum</name>
    <dbReference type="NCBI Taxonomy" id="2838450"/>
    <lineage>
        <taxon>Bacteria</taxon>
        <taxon>Pseudomonadati</taxon>
        <taxon>Pseudomonadota</taxon>
        <taxon>Gammaproteobacteria</taxon>
        <taxon>Aeromonadales</taxon>
        <taxon>Succinivibrionaceae</taxon>
        <taxon>Anaerobiospirillum</taxon>
    </lineage>
</organism>
<dbReference type="InterPro" id="IPR000031">
    <property type="entry name" value="PurE_dom"/>
</dbReference>
<comment type="caution">
    <text evidence="2">The sequence shown here is derived from an EMBL/GenBank/DDBJ whole genome shotgun (WGS) entry which is preliminary data.</text>
</comment>